<protein>
    <submittedName>
        <fullName evidence="2">DUF3072 domain-containing protein</fullName>
    </submittedName>
</protein>
<dbReference type="RefSeq" id="WP_340292932.1">
    <property type="nucleotide sequence ID" value="NZ_JBBEOI010000089.1"/>
</dbReference>
<dbReference type="Proteomes" id="UP001595685">
    <property type="component" value="Unassembled WGS sequence"/>
</dbReference>
<organism evidence="2 3">
    <name type="scientific">Aquipuribacter hungaricus</name>
    <dbReference type="NCBI Taxonomy" id="545624"/>
    <lineage>
        <taxon>Bacteria</taxon>
        <taxon>Bacillati</taxon>
        <taxon>Actinomycetota</taxon>
        <taxon>Actinomycetes</taxon>
        <taxon>Micrococcales</taxon>
        <taxon>Intrasporangiaceae</taxon>
        <taxon>Aquipuribacter</taxon>
    </lineage>
</organism>
<name>A0ABV7WKH9_9MICO</name>
<dbReference type="Pfam" id="PF11272">
    <property type="entry name" value="DUF3072"/>
    <property type="match status" value="1"/>
</dbReference>
<evidence type="ECO:0000313" key="2">
    <source>
        <dbReference type="EMBL" id="MFC3689869.1"/>
    </source>
</evidence>
<reference evidence="3" key="1">
    <citation type="journal article" date="2019" name="Int. J. Syst. Evol. Microbiol.">
        <title>The Global Catalogue of Microorganisms (GCM) 10K type strain sequencing project: providing services to taxonomists for standard genome sequencing and annotation.</title>
        <authorList>
            <consortium name="The Broad Institute Genomics Platform"/>
            <consortium name="The Broad Institute Genome Sequencing Center for Infectious Disease"/>
            <person name="Wu L."/>
            <person name="Ma J."/>
        </authorList>
    </citation>
    <scope>NUCLEOTIDE SEQUENCE [LARGE SCALE GENOMIC DNA]</scope>
    <source>
        <strain evidence="3">NCAIM B.02333</strain>
    </source>
</reference>
<dbReference type="InterPro" id="IPR021425">
    <property type="entry name" value="DUF3072"/>
</dbReference>
<comment type="caution">
    <text evidence="2">The sequence shown here is derived from an EMBL/GenBank/DDBJ whole genome shotgun (WGS) entry which is preliminary data.</text>
</comment>
<dbReference type="EMBL" id="JBHRWW010000013">
    <property type="protein sequence ID" value="MFC3689869.1"/>
    <property type="molecule type" value="Genomic_DNA"/>
</dbReference>
<evidence type="ECO:0000313" key="3">
    <source>
        <dbReference type="Proteomes" id="UP001595685"/>
    </source>
</evidence>
<feature type="region of interest" description="Disordered" evidence="1">
    <location>
        <begin position="1"/>
        <end position="44"/>
    </location>
</feature>
<evidence type="ECO:0000256" key="1">
    <source>
        <dbReference type="SAM" id="MobiDB-lite"/>
    </source>
</evidence>
<sequence>MTQTQDEDSTRGTDGTNDQAVGDSAEKPVEQWATGDEPATGPQMSYLTTLAREAGRDIPEGITKGDASLLIDELQQASGRGA</sequence>
<gene>
    <name evidence="2" type="ORF">ACFOLH_16080</name>
</gene>
<accession>A0ABV7WKH9</accession>
<keyword evidence="3" id="KW-1185">Reference proteome</keyword>
<proteinExistence type="predicted"/>